<evidence type="ECO:0000313" key="2">
    <source>
        <dbReference type="EMBL" id="VDK60741.1"/>
    </source>
</evidence>
<evidence type="ECO:0000256" key="1">
    <source>
        <dbReference type="SAM" id="Coils"/>
    </source>
</evidence>
<dbReference type="Proteomes" id="UP000271098">
    <property type="component" value="Unassembled WGS sequence"/>
</dbReference>
<proteinExistence type="predicted"/>
<name>A0A183DH89_9BILA</name>
<dbReference type="OrthoDB" id="5832686at2759"/>
<protein>
    <submittedName>
        <fullName evidence="4">Golgin subfamily A conserved domain-containing protein</fullName>
    </submittedName>
</protein>
<feature type="coiled-coil region" evidence="1">
    <location>
        <begin position="54"/>
        <end position="113"/>
    </location>
</feature>
<organism evidence="4">
    <name type="scientific">Gongylonema pulchrum</name>
    <dbReference type="NCBI Taxonomy" id="637853"/>
    <lineage>
        <taxon>Eukaryota</taxon>
        <taxon>Metazoa</taxon>
        <taxon>Ecdysozoa</taxon>
        <taxon>Nematoda</taxon>
        <taxon>Chromadorea</taxon>
        <taxon>Rhabditida</taxon>
        <taxon>Spirurina</taxon>
        <taxon>Spiruromorpha</taxon>
        <taxon>Spiruroidea</taxon>
        <taxon>Gongylonematidae</taxon>
        <taxon>Gongylonema</taxon>
    </lineage>
</organism>
<reference evidence="2 3" key="2">
    <citation type="submission" date="2018-11" db="EMBL/GenBank/DDBJ databases">
        <authorList>
            <consortium name="Pathogen Informatics"/>
        </authorList>
    </citation>
    <scope>NUCLEOTIDE SEQUENCE [LARGE SCALE GENOMIC DNA]</scope>
</reference>
<dbReference type="EMBL" id="UYRT01022659">
    <property type="protein sequence ID" value="VDK60741.1"/>
    <property type="molecule type" value="Genomic_DNA"/>
</dbReference>
<evidence type="ECO:0000313" key="4">
    <source>
        <dbReference type="WBParaSite" id="GPUH_0000808901-mRNA-1"/>
    </source>
</evidence>
<sequence>MSEKPFVSFFFQINSLIAQLADANRDTLDQQNSTSLLNENKALKSQIDDILVIQSQLNTDVHHLQEELRRKETELGNAQDESKRLRFLIDSEKSRLQNILEETQRELQMKSAALQSLMLVKQVNNLGFKSGVLL</sequence>
<dbReference type="WBParaSite" id="GPUH_0000808901-mRNA-1">
    <property type="protein sequence ID" value="GPUH_0000808901-mRNA-1"/>
    <property type="gene ID" value="GPUH_0000808901"/>
</dbReference>
<dbReference type="AlphaFoldDB" id="A0A183DH89"/>
<keyword evidence="1" id="KW-0175">Coiled coil</keyword>
<evidence type="ECO:0000313" key="3">
    <source>
        <dbReference type="Proteomes" id="UP000271098"/>
    </source>
</evidence>
<accession>A0A183DH89</accession>
<gene>
    <name evidence="2" type="ORF">GPUH_LOCUS8083</name>
</gene>
<reference evidence="4" key="1">
    <citation type="submission" date="2016-06" db="UniProtKB">
        <authorList>
            <consortium name="WormBaseParasite"/>
        </authorList>
    </citation>
    <scope>IDENTIFICATION</scope>
</reference>
<keyword evidence="3" id="KW-1185">Reference proteome</keyword>